<gene>
    <name evidence="1" type="ORF">A3K55_02715</name>
</gene>
<sequence length="102" mass="11489">MGISRQLLVEVLETRRLSLRQAVGETGIPLSTLHRRAKKEGIQLRAPGRVRTDPVTVERVIDLHQSGLNQTEIALNVWGRSNRQSLVSQILGRQGMSKNKRQ</sequence>
<accession>A0A1F7SEQ6</accession>
<dbReference type="AlphaFoldDB" id="A0A1F7SEQ6"/>
<evidence type="ECO:0000313" key="1">
    <source>
        <dbReference type="EMBL" id="OGL52250.1"/>
    </source>
</evidence>
<dbReference type="Proteomes" id="UP000185874">
    <property type="component" value="Unassembled WGS sequence"/>
</dbReference>
<comment type="caution">
    <text evidence="1">The sequence shown here is derived from an EMBL/GenBank/DDBJ whole genome shotgun (WGS) entry which is preliminary data.</text>
</comment>
<dbReference type="EMBL" id="MGDJ01000031">
    <property type="protein sequence ID" value="OGL52250.1"/>
    <property type="molecule type" value="Genomic_DNA"/>
</dbReference>
<evidence type="ECO:0000313" key="2">
    <source>
        <dbReference type="Proteomes" id="UP000185874"/>
    </source>
</evidence>
<reference evidence="1 2" key="1">
    <citation type="journal article" date="2016" name="Nat. Commun.">
        <title>Thousands of microbial genomes shed light on interconnected biogeochemical processes in an aquifer system.</title>
        <authorList>
            <person name="Anantharaman K."/>
            <person name="Brown C.T."/>
            <person name="Hug L.A."/>
            <person name="Sharon I."/>
            <person name="Castelle C.J."/>
            <person name="Probst A.J."/>
            <person name="Thomas B.C."/>
            <person name="Singh A."/>
            <person name="Wilkins M.J."/>
            <person name="Karaoz U."/>
            <person name="Brodie E.L."/>
            <person name="Williams K.H."/>
            <person name="Hubbard S.S."/>
            <person name="Banfield J.F."/>
        </authorList>
    </citation>
    <scope>NUCLEOTIDE SEQUENCE [LARGE SCALE GENOMIC DNA]</scope>
</reference>
<name>A0A1F7SEQ6_9BACT</name>
<protein>
    <submittedName>
        <fullName evidence="1">Uncharacterized protein</fullName>
    </submittedName>
</protein>
<proteinExistence type="predicted"/>
<organism evidence="1 2">
    <name type="scientific">Candidatus Shapirobacteria bacterium RBG_13_44_7</name>
    <dbReference type="NCBI Taxonomy" id="1802149"/>
    <lineage>
        <taxon>Bacteria</taxon>
        <taxon>Candidatus Shapironibacteriota</taxon>
    </lineage>
</organism>